<evidence type="ECO:0000256" key="1">
    <source>
        <dbReference type="ARBA" id="ARBA00004123"/>
    </source>
</evidence>
<keyword evidence="6 7" id="KW-0175">Coiled coil</keyword>
<keyword evidence="3 6" id="KW-0863">Zinc-finger</keyword>
<keyword evidence="10" id="KW-1185">Reference proteome</keyword>
<proteinExistence type="inferred from homology"/>
<keyword evidence="6" id="KW-0833">Ubl conjugation pathway</keyword>
<dbReference type="EMBL" id="JAJJMA010182800">
    <property type="protein sequence ID" value="MCL7037749.1"/>
    <property type="molecule type" value="Genomic_DNA"/>
</dbReference>
<evidence type="ECO:0000256" key="5">
    <source>
        <dbReference type="ARBA" id="ARBA00023242"/>
    </source>
</evidence>
<comment type="catalytic activity">
    <reaction evidence="6">
        <text>S-ubiquitinyl-[E2 ubiquitin-conjugating enzyme]-L-cysteine + [acceptor protein]-L-lysine = [E2 ubiquitin-conjugating enzyme]-L-cysteine + N(6)-ubiquitinyl-[acceptor protein]-L-lysine.</text>
        <dbReference type="EC" id="2.3.2.27"/>
    </reaction>
</comment>
<comment type="caution">
    <text evidence="9">The sequence shown here is derived from an EMBL/GenBank/DDBJ whole genome shotgun (WGS) entry which is preliminary data.</text>
</comment>
<keyword evidence="6" id="KW-0156">Chromatin regulator</keyword>
<evidence type="ECO:0000256" key="6">
    <source>
        <dbReference type="RuleBase" id="RU365038"/>
    </source>
</evidence>
<accession>A0AA41SE62</accession>
<keyword evidence="6" id="KW-0808">Transferase</keyword>
<dbReference type="AlphaFoldDB" id="A0AA41SE62"/>
<dbReference type="PANTHER" id="PTHR23163:SF8">
    <property type="entry name" value="E3 UBIQUITIN-PROTEIN LIGASE BRE1-LIKE 2"/>
    <property type="match status" value="1"/>
</dbReference>
<dbReference type="Proteomes" id="UP001177140">
    <property type="component" value="Unassembled WGS sequence"/>
</dbReference>
<feature type="region of interest" description="Disordered" evidence="8">
    <location>
        <begin position="1"/>
        <end position="31"/>
    </location>
</feature>
<feature type="coiled-coil region" evidence="7">
    <location>
        <begin position="38"/>
        <end position="79"/>
    </location>
</feature>
<comment type="similarity">
    <text evidence="6">Belongs to the BRE1 family.</text>
</comment>
<dbReference type="PANTHER" id="PTHR23163">
    <property type="entry name" value="RING FINGER PROTEIN-RELATED"/>
    <property type="match status" value="1"/>
</dbReference>
<evidence type="ECO:0000313" key="9">
    <source>
        <dbReference type="EMBL" id="MCL7037749.1"/>
    </source>
</evidence>
<keyword evidence="5 6" id="KW-0539">Nucleus</keyword>
<evidence type="ECO:0000256" key="4">
    <source>
        <dbReference type="ARBA" id="ARBA00022833"/>
    </source>
</evidence>
<name>A0AA41SE62_PAPNU</name>
<dbReference type="GO" id="GO:0061630">
    <property type="term" value="F:ubiquitin protein ligase activity"/>
    <property type="evidence" value="ECO:0007669"/>
    <property type="project" value="UniProtKB-EC"/>
</dbReference>
<evidence type="ECO:0000256" key="7">
    <source>
        <dbReference type="SAM" id="Coils"/>
    </source>
</evidence>
<dbReference type="InterPro" id="IPR013956">
    <property type="entry name" value="E3_ubiquit_lig_Bre1"/>
</dbReference>
<dbReference type="GO" id="GO:0016567">
    <property type="term" value="P:protein ubiquitination"/>
    <property type="evidence" value="ECO:0007669"/>
    <property type="project" value="UniProtKB-UniRule"/>
</dbReference>
<feature type="coiled-coil region" evidence="7">
    <location>
        <begin position="312"/>
        <end position="346"/>
    </location>
</feature>
<feature type="non-terminal residue" evidence="9">
    <location>
        <position position="549"/>
    </location>
</feature>
<keyword evidence="4 6" id="KW-0862">Zinc</keyword>
<sequence>MENSDAEEPDKKRRHIDSVASAMAWSSPTSPDERTIDAAALQCENQKLIQQLDSHKHELHALEDKLKNLKEKQTTYDDKLIKVNRLWNQLVDDLILLGVRAGRIHDGLKALDHAEQTKGSVASCSSEDTFLYTLLQSGPTEYSGGNGIKKHVEEALSARRSSTMGLMRYLEDTINNQRAQTEALEISLSGNLSEEDAIIQQRKLDDFMREEINTLSEAIGILNRKHKDYADEIQTYIISHSTDQLEIKRIAGELDESLAEVEESRRKLINMKIQTGGSSGLHVPVMLTGNGSVSSEQSADKILGLKELKSSIEEIKELAATRLSELQEAQENNLTLSKQLQDLENELKDDKFVLLSRPYHLLNDRLLHSNAEVDRYKGLIDSFQSDKNYMLRREKELSAKAESADGARTAVCKSETKIEELQIQLQKCIVERNDIEMKLEEAEQDSGRKDIKDEFRVMASALSKEMDMMEAQLNRWKDTAHEALSLREEAYSLKALLSAKTAEHESLSENCAKQTAEIKSLKTLIENLQKEKQELQIFLDMHGQECFDK</sequence>
<dbReference type="GO" id="GO:0008270">
    <property type="term" value="F:zinc ion binding"/>
    <property type="evidence" value="ECO:0007669"/>
    <property type="project" value="UniProtKB-KW"/>
</dbReference>
<reference evidence="9" key="1">
    <citation type="submission" date="2022-03" db="EMBL/GenBank/DDBJ databases">
        <title>A functionally conserved STORR gene fusion in Papaver species that diverged 16.8 million years ago.</title>
        <authorList>
            <person name="Catania T."/>
        </authorList>
    </citation>
    <scope>NUCLEOTIDE SEQUENCE</scope>
    <source>
        <strain evidence="9">S-191538</strain>
    </source>
</reference>
<keyword evidence="2 6" id="KW-0479">Metal-binding</keyword>
<dbReference type="GO" id="GO:0006325">
    <property type="term" value="P:chromatin organization"/>
    <property type="evidence" value="ECO:0007669"/>
    <property type="project" value="UniProtKB-KW"/>
</dbReference>
<dbReference type="GO" id="GO:0005634">
    <property type="term" value="C:nucleus"/>
    <property type="evidence" value="ECO:0007669"/>
    <property type="project" value="UniProtKB-SubCell"/>
</dbReference>
<evidence type="ECO:0000256" key="2">
    <source>
        <dbReference type="ARBA" id="ARBA00022723"/>
    </source>
</evidence>
<protein>
    <recommendedName>
        <fullName evidence="6">E3 ubiquitin protein ligase</fullName>
        <ecNumber evidence="6">2.3.2.27</ecNumber>
    </recommendedName>
</protein>
<dbReference type="GO" id="GO:0033503">
    <property type="term" value="C:HULC complex"/>
    <property type="evidence" value="ECO:0007669"/>
    <property type="project" value="TreeGrafter"/>
</dbReference>
<gene>
    <name evidence="9" type="ORF">MKW94_014468</name>
</gene>
<evidence type="ECO:0000256" key="3">
    <source>
        <dbReference type="ARBA" id="ARBA00022771"/>
    </source>
</evidence>
<comment type="subcellular location">
    <subcellularLocation>
        <location evidence="1 6">Nucleus</location>
    </subcellularLocation>
</comment>
<comment type="pathway">
    <text evidence="6">Protein modification; protein ubiquitination.</text>
</comment>
<organism evidence="9 10">
    <name type="scientific">Papaver nudicaule</name>
    <name type="common">Iceland poppy</name>
    <dbReference type="NCBI Taxonomy" id="74823"/>
    <lineage>
        <taxon>Eukaryota</taxon>
        <taxon>Viridiplantae</taxon>
        <taxon>Streptophyta</taxon>
        <taxon>Embryophyta</taxon>
        <taxon>Tracheophyta</taxon>
        <taxon>Spermatophyta</taxon>
        <taxon>Magnoliopsida</taxon>
        <taxon>Ranunculales</taxon>
        <taxon>Papaveraceae</taxon>
        <taxon>Papaveroideae</taxon>
        <taxon>Papaver</taxon>
    </lineage>
</organism>
<feature type="coiled-coil region" evidence="7">
    <location>
        <begin position="418"/>
        <end position="479"/>
    </location>
</feature>
<evidence type="ECO:0000313" key="10">
    <source>
        <dbReference type="Proteomes" id="UP001177140"/>
    </source>
</evidence>
<feature type="coiled-coil region" evidence="7">
    <location>
        <begin position="504"/>
        <end position="545"/>
    </location>
</feature>
<feature type="coiled-coil region" evidence="7">
    <location>
        <begin position="247"/>
        <end position="274"/>
    </location>
</feature>
<evidence type="ECO:0000256" key="8">
    <source>
        <dbReference type="SAM" id="MobiDB-lite"/>
    </source>
</evidence>
<dbReference type="EC" id="2.3.2.27" evidence="6"/>